<dbReference type="Proteomes" id="UP000694257">
    <property type="component" value="Chromosome"/>
</dbReference>
<gene>
    <name evidence="1" type="ORF">KV110_28175</name>
</gene>
<accession>A0ABX8RK65</accession>
<name>A0ABX8RK65_NOCIO</name>
<dbReference type="PANTHER" id="PTHR11786:SF0">
    <property type="entry name" value="ARYLAMINE N-ACETYLTRANSFERASE 4-RELATED"/>
    <property type="match status" value="1"/>
</dbReference>
<dbReference type="PANTHER" id="PTHR11786">
    <property type="entry name" value="N-HYDROXYARYLAMINE O-ACETYLTRANSFERASE"/>
    <property type="match status" value="1"/>
</dbReference>
<sequence length="269" mass="29369">MTATQAYLRRIGCSETVGLPELQRRHLMAVPFENLDILRGSPLGTADDVIRDKIVDRSRGGLCFELNRSFGQLLGELGFAVTLIAAEVAYRDGFVEGVDHPLLLVEADSLTWLVDVGFGGFSYLEPLRWDSTQPQSLSGVTYRIQLAGAHRVVLRAEADGAEVPMFRTALWPVPRSWRDFDSVREFHESSPDSPFTRKLICSKATATGQVLLTGRRLAVIADGKRTETDLDPGGPVFGAALAWILHGDGQIAPALELGLARQSTPSILD</sequence>
<dbReference type="EMBL" id="CP078145">
    <property type="protein sequence ID" value="QXN89382.1"/>
    <property type="molecule type" value="Genomic_DNA"/>
</dbReference>
<dbReference type="InterPro" id="IPR001447">
    <property type="entry name" value="Arylamine_N-AcTrfase"/>
</dbReference>
<protein>
    <submittedName>
        <fullName evidence="1">Arylamine N-acetyltransferase</fullName>
    </submittedName>
</protein>
<keyword evidence="2" id="KW-1185">Reference proteome</keyword>
<dbReference type="RefSeq" id="WP_218470258.1">
    <property type="nucleotide sequence ID" value="NZ_BAABJN010000003.1"/>
</dbReference>
<organism evidence="1 2">
    <name type="scientific">Nocardia iowensis</name>
    <dbReference type="NCBI Taxonomy" id="204891"/>
    <lineage>
        <taxon>Bacteria</taxon>
        <taxon>Bacillati</taxon>
        <taxon>Actinomycetota</taxon>
        <taxon>Actinomycetes</taxon>
        <taxon>Mycobacteriales</taxon>
        <taxon>Nocardiaceae</taxon>
        <taxon>Nocardia</taxon>
    </lineage>
</organism>
<proteinExistence type="predicted"/>
<dbReference type="Pfam" id="PF00797">
    <property type="entry name" value="Acetyltransf_2"/>
    <property type="match status" value="1"/>
</dbReference>
<reference evidence="1 2" key="1">
    <citation type="submission" date="2021-07" db="EMBL/GenBank/DDBJ databases">
        <title>Whole Genome Sequence of Nocardia Iowensis.</title>
        <authorList>
            <person name="Lamm A."/>
            <person name="Collins-Fairclough A.M."/>
            <person name="Bunk B."/>
            <person name="Sproer C."/>
        </authorList>
    </citation>
    <scope>NUCLEOTIDE SEQUENCE [LARGE SCALE GENOMIC DNA]</scope>
    <source>
        <strain evidence="1 2">NRRL 5646</strain>
    </source>
</reference>
<evidence type="ECO:0000313" key="2">
    <source>
        <dbReference type="Proteomes" id="UP000694257"/>
    </source>
</evidence>
<evidence type="ECO:0000313" key="1">
    <source>
        <dbReference type="EMBL" id="QXN89382.1"/>
    </source>
</evidence>